<protein>
    <submittedName>
        <fullName evidence="1">Uncharacterized protein</fullName>
    </submittedName>
</protein>
<evidence type="ECO:0000313" key="1">
    <source>
        <dbReference type="EMBL" id="CAB5371576.1"/>
    </source>
</evidence>
<evidence type="ECO:0000313" key="2">
    <source>
        <dbReference type="Proteomes" id="UP000684084"/>
    </source>
</evidence>
<gene>
    <name evidence="1" type="ORF">CHRIB12_LOCUS13157</name>
</gene>
<dbReference type="EMBL" id="CAGKOT010000029">
    <property type="protein sequence ID" value="CAB5371576.1"/>
    <property type="molecule type" value="Genomic_DNA"/>
</dbReference>
<dbReference type="OrthoDB" id="2314076at2759"/>
<organism evidence="1 2">
    <name type="scientific">Rhizophagus irregularis</name>
    <dbReference type="NCBI Taxonomy" id="588596"/>
    <lineage>
        <taxon>Eukaryota</taxon>
        <taxon>Fungi</taxon>
        <taxon>Fungi incertae sedis</taxon>
        <taxon>Mucoromycota</taxon>
        <taxon>Glomeromycotina</taxon>
        <taxon>Glomeromycetes</taxon>
        <taxon>Glomerales</taxon>
        <taxon>Glomeraceae</taxon>
        <taxon>Rhizophagus</taxon>
    </lineage>
</organism>
<dbReference type="AlphaFoldDB" id="A0A915ZD76"/>
<comment type="caution">
    <text evidence="1">The sequence shown here is derived from an EMBL/GenBank/DDBJ whole genome shotgun (WGS) entry which is preliminary data.</text>
</comment>
<name>A0A915ZD76_9GLOM</name>
<accession>A0A915ZD76</accession>
<reference evidence="1" key="1">
    <citation type="submission" date="2020-05" db="EMBL/GenBank/DDBJ databases">
        <authorList>
            <person name="Rincon C."/>
            <person name="Sanders R I."/>
            <person name="Robbins C."/>
            <person name="Chaturvedi A."/>
        </authorList>
    </citation>
    <scope>NUCLEOTIDE SEQUENCE</scope>
    <source>
        <strain evidence="1">CHB12</strain>
    </source>
</reference>
<dbReference type="Proteomes" id="UP000684084">
    <property type="component" value="Unassembled WGS sequence"/>
</dbReference>
<sequence length="83" mass="9941">MPDLSKKLSPQNHGNINNSLKKIRVLRLISTEKFIRSFNTRYLLFNSIFIECTLDRDWKLTYKSPTRFTRWPILLSTITSMKY</sequence>
<proteinExistence type="predicted"/>
<dbReference type="VEuPathDB" id="FungiDB:RhiirFUN_022338"/>